<dbReference type="AlphaFoldDB" id="A0A512NHQ5"/>
<protein>
    <submittedName>
        <fullName evidence="4">Uncharacterized protein</fullName>
    </submittedName>
</protein>
<organism evidence="4 5">
    <name type="scientific">Reyranella soli</name>
    <dbReference type="NCBI Taxonomy" id="1230389"/>
    <lineage>
        <taxon>Bacteria</taxon>
        <taxon>Pseudomonadati</taxon>
        <taxon>Pseudomonadota</taxon>
        <taxon>Alphaproteobacteria</taxon>
        <taxon>Hyphomicrobiales</taxon>
        <taxon>Reyranellaceae</taxon>
        <taxon>Reyranella</taxon>
    </lineage>
</organism>
<dbReference type="SUPFAM" id="SSF53335">
    <property type="entry name" value="S-adenosyl-L-methionine-dependent methyltransferases"/>
    <property type="match status" value="1"/>
</dbReference>
<dbReference type="PANTHER" id="PTHR43464">
    <property type="entry name" value="METHYLTRANSFERASE"/>
    <property type="match status" value="1"/>
</dbReference>
<keyword evidence="3" id="KW-0949">S-adenosyl-L-methionine</keyword>
<comment type="caution">
    <text evidence="4">The sequence shown here is derived from an EMBL/GenBank/DDBJ whole genome shotgun (WGS) entry which is preliminary data.</text>
</comment>
<dbReference type="Proteomes" id="UP000321058">
    <property type="component" value="Unassembled WGS sequence"/>
</dbReference>
<keyword evidence="2" id="KW-0808">Transferase</keyword>
<accession>A0A512NHQ5</accession>
<evidence type="ECO:0000313" key="5">
    <source>
        <dbReference type="Proteomes" id="UP000321058"/>
    </source>
</evidence>
<proteinExistence type="predicted"/>
<dbReference type="InterPro" id="IPR029063">
    <property type="entry name" value="SAM-dependent_MTases_sf"/>
</dbReference>
<keyword evidence="1" id="KW-0489">Methyltransferase</keyword>
<dbReference type="Pfam" id="PF13489">
    <property type="entry name" value="Methyltransf_23"/>
    <property type="match status" value="1"/>
</dbReference>
<evidence type="ECO:0000313" key="4">
    <source>
        <dbReference type="EMBL" id="GEP58484.1"/>
    </source>
</evidence>
<dbReference type="Gene3D" id="3.40.50.150">
    <property type="entry name" value="Vaccinia Virus protein VP39"/>
    <property type="match status" value="1"/>
</dbReference>
<gene>
    <name evidence="4" type="ORF">RSO01_56500</name>
</gene>
<evidence type="ECO:0000256" key="2">
    <source>
        <dbReference type="ARBA" id="ARBA00022679"/>
    </source>
</evidence>
<dbReference type="GO" id="GO:0008168">
    <property type="term" value="F:methyltransferase activity"/>
    <property type="evidence" value="ECO:0007669"/>
    <property type="project" value="UniProtKB-KW"/>
</dbReference>
<dbReference type="OrthoDB" id="7856199at2"/>
<name>A0A512NHQ5_9HYPH</name>
<dbReference type="EMBL" id="BKAJ01000101">
    <property type="protein sequence ID" value="GEP58484.1"/>
    <property type="molecule type" value="Genomic_DNA"/>
</dbReference>
<keyword evidence="5" id="KW-1185">Reference proteome</keyword>
<dbReference type="PANTHER" id="PTHR43464:SF19">
    <property type="entry name" value="UBIQUINONE BIOSYNTHESIS O-METHYLTRANSFERASE, MITOCHONDRIAL"/>
    <property type="match status" value="1"/>
</dbReference>
<reference evidence="4 5" key="1">
    <citation type="submission" date="2019-07" db="EMBL/GenBank/DDBJ databases">
        <title>Whole genome shotgun sequence of Reyranella soli NBRC 108950.</title>
        <authorList>
            <person name="Hosoyama A."/>
            <person name="Uohara A."/>
            <person name="Ohji S."/>
            <person name="Ichikawa N."/>
        </authorList>
    </citation>
    <scope>NUCLEOTIDE SEQUENCE [LARGE SCALE GENOMIC DNA]</scope>
    <source>
        <strain evidence="4 5">NBRC 108950</strain>
    </source>
</reference>
<evidence type="ECO:0000256" key="3">
    <source>
        <dbReference type="ARBA" id="ARBA00022691"/>
    </source>
</evidence>
<dbReference type="CDD" id="cd02440">
    <property type="entry name" value="AdoMet_MTases"/>
    <property type="match status" value="1"/>
</dbReference>
<evidence type="ECO:0000256" key="1">
    <source>
        <dbReference type="ARBA" id="ARBA00022603"/>
    </source>
</evidence>
<sequence length="227" mass="25381">MQHPSMIATWNRNPADEEAMGAAHAPIWRRMINVSLPHDLHESTVLDYGCNQGGFLRMLYDRHPFKSAVGIDIARESVARAELLKGHRPVEYKVTDSAASLGRTFDYAFSHEVIYLLGDLAAHARDMRAALRPGGSYVAAMGCHTDSAVWPRWRKLIAETSSIPIHDHSLEDVSKAFGQAGFTVAVRPLDLDAFMPVTVGSAYFPKVVDQLHYYSQDKVLFRFVRTP</sequence>
<dbReference type="GO" id="GO:0032259">
    <property type="term" value="P:methylation"/>
    <property type="evidence" value="ECO:0007669"/>
    <property type="project" value="UniProtKB-KW"/>
</dbReference>